<dbReference type="RefSeq" id="WP_043126306.1">
    <property type="nucleotide sequence ID" value="NZ_JTDL01000144.1"/>
</dbReference>
<evidence type="ECO:0008006" key="4">
    <source>
        <dbReference type="Google" id="ProtNLM"/>
    </source>
</evidence>
<feature type="compositionally biased region" description="Basic and acidic residues" evidence="1">
    <location>
        <begin position="24"/>
        <end position="37"/>
    </location>
</feature>
<dbReference type="STRING" id="1338436.LK10_17175"/>
<dbReference type="EMBL" id="JTDL01000144">
    <property type="protein sequence ID" value="KHL01168.1"/>
    <property type="molecule type" value="Genomic_DNA"/>
</dbReference>
<feature type="compositionally biased region" description="Pro residues" evidence="1">
    <location>
        <begin position="72"/>
        <end position="89"/>
    </location>
</feature>
<keyword evidence="3" id="KW-1185">Reference proteome</keyword>
<protein>
    <recommendedName>
        <fullName evidence="4">SHOCT domain-containing protein</fullName>
    </recommendedName>
</protein>
<name>A0A0B2AHC9_9MICC</name>
<evidence type="ECO:0000313" key="2">
    <source>
        <dbReference type="EMBL" id="KHL01168.1"/>
    </source>
</evidence>
<feature type="region of interest" description="Disordered" evidence="1">
    <location>
        <begin position="24"/>
        <end position="163"/>
    </location>
</feature>
<evidence type="ECO:0000256" key="1">
    <source>
        <dbReference type="SAM" id="MobiDB-lite"/>
    </source>
</evidence>
<gene>
    <name evidence="2" type="ORF">LK10_17175</name>
</gene>
<proteinExistence type="predicted"/>
<organism evidence="2 3">
    <name type="scientific">Sinomonas humi</name>
    <dbReference type="NCBI Taxonomy" id="1338436"/>
    <lineage>
        <taxon>Bacteria</taxon>
        <taxon>Bacillati</taxon>
        <taxon>Actinomycetota</taxon>
        <taxon>Actinomycetes</taxon>
        <taxon>Micrococcales</taxon>
        <taxon>Micrococcaceae</taxon>
        <taxon>Sinomonas</taxon>
    </lineage>
</organism>
<dbReference type="OrthoDB" id="4950326at2"/>
<dbReference type="Proteomes" id="UP000030982">
    <property type="component" value="Unassembled WGS sequence"/>
</dbReference>
<dbReference type="AlphaFoldDB" id="A0A0B2AHC9"/>
<comment type="caution">
    <text evidence="2">The sequence shown here is derived from an EMBL/GenBank/DDBJ whole genome shotgun (WGS) entry which is preliminary data.</text>
</comment>
<reference evidence="2 3" key="1">
    <citation type="submission" date="2014-09" db="EMBL/GenBank/DDBJ databases">
        <title>Genome sequence of Sinomonas sp. MUSC 117.</title>
        <authorList>
            <person name="Lee L.-H."/>
        </authorList>
    </citation>
    <scope>NUCLEOTIDE SEQUENCE [LARGE SCALE GENOMIC DNA]</scope>
    <source>
        <strain evidence="2 3">MUSC 117</strain>
    </source>
</reference>
<feature type="compositionally biased region" description="Low complexity" evidence="1">
    <location>
        <begin position="62"/>
        <end position="71"/>
    </location>
</feature>
<evidence type="ECO:0000313" key="3">
    <source>
        <dbReference type="Proteomes" id="UP000030982"/>
    </source>
</evidence>
<accession>A0A0B2AHC9</accession>
<sequence length="193" mass="21349">MSFFWLVVVFGWVIPIVIRRMSQDPRRRQIPPRDRGYNRYGGYPGNPYPRGFPGMQPPPQQGPNQQGSPQQPEGPPVGPPPGESVPPPLGEGAWWQQPIPPGSFPGQTIPEPSPAEGQPAPGQSVPVPPRLPDQTMSGQTMPGQAFPEPPPMPESSEPQGYRARKLAELDRKFTDQKISLEEYMKARNEVMRG</sequence>